<comment type="caution">
    <text evidence="5">The sequence shown here is derived from an EMBL/GenBank/DDBJ whole genome shotgun (WGS) entry which is preliminary data.</text>
</comment>
<comment type="subcellular location">
    <subcellularLocation>
        <location evidence="1">Nucleus</location>
    </subcellularLocation>
</comment>
<sequence>MPYNNTPIAPTKDATGTVSLPLARIKKIISQDDDISQCSNNAAFVITAATEKFLQHLVMQSYNIVKSERKPRRNIQYRDVANAVARVENLEFLSDVVPKTQTYKQYKAKKDAAAPKPAAAPNGQHTLDATMGADQPLVAEEPPVSLELRTVTEQVKGSVDTLPKPLRFSDSPAPVENLGVPEVVRADITCPGTAEDLDETVETSSTLFKVQELQAANLTQASRPGIALEHIYPAIALLLTHLSPMRRRQQQSHQPIVRQRQQQARLPSDKASDCSSSAPGPSSDQPLVSYADWRQERNLRQTRLARANADLVKPRLSREKKSPEELRAIVQQADDEYKAWKTVRWSYTEHELVEKRAKAHRKSKDIAGMSPHDTWLLERGRLAATLRRAERRAELSAPDVAKQANAKVMCARAKLEYWAKTPPTSE</sequence>
<dbReference type="OrthoDB" id="636685at2759"/>
<organism evidence="5 6">
    <name type="scientific">Cryoendolithus antarcticus</name>
    <dbReference type="NCBI Taxonomy" id="1507870"/>
    <lineage>
        <taxon>Eukaryota</taxon>
        <taxon>Fungi</taxon>
        <taxon>Dikarya</taxon>
        <taxon>Ascomycota</taxon>
        <taxon>Pezizomycotina</taxon>
        <taxon>Dothideomycetes</taxon>
        <taxon>Dothideomycetidae</taxon>
        <taxon>Cladosporiales</taxon>
        <taxon>Cladosporiaceae</taxon>
        <taxon>Cryoendolithus</taxon>
    </lineage>
</organism>
<dbReference type="Gene3D" id="1.10.20.10">
    <property type="entry name" value="Histone, subunit A"/>
    <property type="match status" value="1"/>
</dbReference>
<dbReference type="InterPro" id="IPR003958">
    <property type="entry name" value="CBFA_NFYB_domain"/>
</dbReference>
<proteinExistence type="predicted"/>
<dbReference type="SUPFAM" id="SSF47113">
    <property type="entry name" value="Histone-fold"/>
    <property type="match status" value="1"/>
</dbReference>
<evidence type="ECO:0000313" key="5">
    <source>
        <dbReference type="EMBL" id="OQO09552.1"/>
    </source>
</evidence>
<dbReference type="GO" id="GO:0008623">
    <property type="term" value="C:CHRAC"/>
    <property type="evidence" value="ECO:0007669"/>
    <property type="project" value="TreeGrafter"/>
</dbReference>
<dbReference type="InParanoid" id="A0A1V8TEA9"/>
<reference evidence="6" key="1">
    <citation type="submission" date="2017-03" db="EMBL/GenBank/DDBJ databases">
        <title>Genomes of endolithic fungi from Antarctica.</title>
        <authorList>
            <person name="Coleine C."/>
            <person name="Masonjones S."/>
            <person name="Stajich J.E."/>
        </authorList>
    </citation>
    <scope>NUCLEOTIDE SEQUENCE [LARGE SCALE GENOMIC DNA]</scope>
    <source>
        <strain evidence="6">CCFEE 5527</strain>
    </source>
</reference>
<evidence type="ECO:0000256" key="2">
    <source>
        <dbReference type="ARBA" id="ARBA00023242"/>
    </source>
</evidence>
<dbReference type="InterPro" id="IPR050568">
    <property type="entry name" value="Transcr_DNA_Rep_Reg"/>
</dbReference>
<dbReference type="GO" id="GO:0006261">
    <property type="term" value="P:DNA-templated DNA replication"/>
    <property type="evidence" value="ECO:0007669"/>
    <property type="project" value="TreeGrafter"/>
</dbReference>
<dbReference type="InterPro" id="IPR009072">
    <property type="entry name" value="Histone-fold"/>
</dbReference>
<evidence type="ECO:0000256" key="1">
    <source>
        <dbReference type="ARBA" id="ARBA00004123"/>
    </source>
</evidence>
<dbReference type="Proteomes" id="UP000192596">
    <property type="component" value="Unassembled WGS sequence"/>
</dbReference>
<gene>
    <name evidence="5" type="ORF">B0A48_04954</name>
</gene>
<dbReference type="AlphaFoldDB" id="A0A1V8TEA9"/>
<keyword evidence="2" id="KW-0539">Nucleus</keyword>
<name>A0A1V8TEA9_9PEZI</name>
<keyword evidence="6" id="KW-1185">Reference proteome</keyword>
<feature type="domain" description="Transcription factor CBF/NF-Y/archaeal histone" evidence="4">
    <location>
        <begin position="19"/>
        <end position="84"/>
    </location>
</feature>
<dbReference type="STRING" id="1507870.A0A1V8TEA9"/>
<dbReference type="CDD" id="cd23645">
    <property type="entry name" value="HFD_Dpb3-like"/>
    <property type="match status" value="1"/>
</dbReference>
<accession>A0A1V8TEA9</accession>
<dbReference type="Pfam" id="PF00808">
    <property type="entry name" value="CBFD_NFYB_HMF"/>
    <property type="match status" value="1"/>
</dbReference>
<evidence type="ECO:0000259" key="4">
    <source>
        <dbReference type="Pfam" id="PF00808"/>
    </source>
</evidence>
<dbReference type="GO" id="GO:0046982">
    <property type="term" value="F:protein heterodimerization activity"/>
    <property type="evidence" value="ECO:0007669"/>
    <property type="project" value="InterPro"/>
</dbReference>
<evidence type="ECO:0000256" key="3">
    <source>
        <dbReference type="SAM" id="MobiDB-lite"/>
    </source>
</evidence>
<dbReference type="EMBL" id="NAJO01000010">
    <property type="protein sequence ID" value="OQO09552.1"/>
    <property type="molecule type" value="Genomic_DNA"/>
</dbReference>
<dbReference type="PANTHER" id="PTHR10252">
    <property type="entry name" value="HISTONE-LIKE TRANSCRIPTION FACTOR CCAAT-RELATED"/>
    <property type="match status" value="1"/>
</dbReference>
<evidence type="ECO:0000313" key="6">
    <source>
        <dbReference type="Proteomes" id="UP000192596"/>
    </source>
</evidence>
<dbReference type="PANTHER" id="PTHR10252:SF54">
    <property type="entry name" value="CHROMATIN ACCESSIBILITY COMPLEX PROTEIN 1"/>
    <property type="match status" value="1"/>
</dbReference>
<feature type="region of interest" description="Disordered" evidence="3">
    <location>
        <begin position="246"/>
        <end position="288"/>
    </location>
</feature>
<protein>
    <recommendedName>
        <fullName evidence="4">Transcription factor CBF/NF-Y/archaeal histone domain-containing protein</fullName>
    </recommendedName>
</protein>
<feature type="compositionally biased region" description="Low complexity" evidence="3">
    <location>
        <begin position="273"/>
        <end position="284"/>
    </location>
</feature>
<feature type="compositionally biased region" description="Polar residues" evidence="3">
    <location>
        <begin position="251"/>
        <end position="265"/>
    </location>
</feature>